<reference evidence="3" key="1">
    <citation type="journal article" date="2013" name="Science">
        <title>The Amborella genome and the evolution of flowering plants.</title>
        <authorList>
            <consortium name="Amborella Genome Project"/>
        </authorList>
    </citation>
    <scope>NUCLEOTIDE SEQUENCE [LARGE SCALE GENOMIC DNA]</scope>
</reference>
<feature type="region of interest" description="Disordered" evidence="1">
    <location>
        <begin position="54"/>
        <end position="150"/>
    </location>
</feature>
<dbReference type="KEGG" id="atr:18439974"/>
<evidence type="ECO:0000256" key="1">
    <source>
        <dbReference type="SAM" id="MobiDB-lite"/>
    </source>
</evidence>
<dbReference type="EMBL" id="KI392687">
    <property type="protein sequence ID" value="ERN11772.1"/>
    <property type="molecule type" value="Genomic_DNA"/>
</dbReference>
<gene>
    <name evidence="2" type="ORF">AMTR_s00022p00247820</name>
</gene>
<dbReference type="Gramene" id="ERN11772">
    <property type="protein sequence ID" value="ERN11772"/>
    <property type="gene ID" value="AMTR_s00022p00247820"/>
</dbReference>
<dbReference type="Proteomes" id="UP000017836">
    <property type="component" value="Unassembled WGS sequence"/>
</dbReference>
<feature type="compositionally biased region" description="Polar residues" evidence="1">
    <location>
        <begin position="414"/>
        <end position="424"/>
    </location>
</feature>
<feature type="compositionally biased region" description="Basic and acidic residues" evidence="1">
    <location>
        <begin position="240"/>
        <end position="252"/>
    </location>
</feature>
<dbReference type="PANTHER" id="PTHR36373:SF1">
    <property type="entry name" value="EXPRESSED PROTEIN"/>
    <property type="match status" value="1"/>
</dbReference>
<dbReference type="eggNOG" id="ENOG502RYCW">
    <property type="taxonomic scope" value="Eukaryota"/>
</dbReference>
<name>W1PP45_AMBTC</name>
<keyword evidence="3" id="KW-1185">Reference proteome</keyword>
<sequence length="475" mass="53535">MEVLEIDWKNIDSRFVRDEMYESIKAPKWVDFLEPDESVDDDEAWFCRADCRHPKSLSDFQSSSPFDKGKHLRSGSSSDPMPFGEINPRDAKLKKRGPVPRHNDQSENEEPNYKRTPETSGNIKNTPSKYRKNKTFSEKPRANEIAAKNEKITETKIPQLKSTLSARNLFAGREILHQISEFCSELKKLALNRNSGETLLHSNKNSMDSSENSAEKLKESKKKKVGLFSGENSSNFSENSGKKLSENKKERVGLLSDENSYSGKNSGKNFTESFGHSSLKKSCDGGSRDFSGKFSREISCQNALQSSEKKASEELVEFPGKLGLPENNRGGGEVENKWRGQKQRKNLNGSRLFSPESWRKRNNDENCRSGVDNIINGDEESSSSSLLLVKPCGVRSCPPTPQKFPSPAKLRSPTPHNNNSTTSPLKPMRPPRTERGILGEIKLHKKDIHDQDNFSFAEEAKSLAMFWFLKPCTYG</sequence>
<dbReference type="AlphaFoldDB" id="W1PP45"/>
<accession>W1PP45</accession>
<feature type="compositionally biased region" description="Polar residues" evidence="1">
    <location>
        <begin position="257"/>
        <end position="276"/>
    </location>
</feature>
<feature type="region of interest" description="Disordered" evidence="1">
    <location>
        <begin position="305"/>
        <end position="380"/>
    </location>
</feature>
<feature type="compositionally biased region" description="Basic and acidic residues" evidence="1">
    <location>
        <begin position="357"/>
        <end position="367"/>
    </location>
</feature>
<evidence type="ECO:0000313" key="3">
    <source>
        <dbReference type="Proteomes" id="UP000017836"/>
    </source>
</evidence>
<proteinExistence type="predicted"/>
<feature type="compositionally biased region" description="Basic and acidic residues" evidence="1">
    <location>
        <begin position="101"/>
        <end position="117"/>
    </location>
</feature>
<feature type="compositionally biased region" description="Basic and acidic residues" evidence="1">
    <location>
        <begin position="135"/>
        <end position="150"/>
    </location>
</feature>
<feature type="region of interest" description="Disordered" evidence="1">
    <location>
        <begin position="198"/>
        <end position="287"/>
    </location>
</feature>
<feature type="region of interest" description="Disordered" evidence="1">
    <location>
        <begin position="398"/>
        <end position="433"/>
    </location>
</feature>
<feature type="compositionally biased region" description="Polar residues" evidence="1">
    <location>
        <begin position="118"/>
        <end position="128"/>
    </location>
</feature>
<dbReference type="OrthoDB" id="1924112at2759"/>
<feature type="compositionally biased region" description="Polar residues" evidence="1">
    <location>
        <begin position="198"/>
        <end position="208"/>
    </location>
</feature>
<evidence type="ECO:0000313" key="2">
    <source>
        <dbReference type="EMBL" id="ERN11772.1"/>
    </source>
</evidence>
<organism evidence="2 3">
    <name type="scientific">Amborella trichopoda</name>
    <dbReference type="NCBI Taxonomy" id="13333"/>
    <lineage>
        <taxon>Eukaryota</taxon>
        <taxon>Viridiplantae</taxon>
        <taxon>Streptophyta</taxon>
        <taxon>Embryophyta</taxon>
        <taxon>Tracheophyta</taxon>
        <taxon>Spermatophyta</taxon>
        <taxon>Magnoliopsida</taxon>
        <taxon>Amborellales</taxon>
        <taxon>Amborellaceae</taxon>
        <taxon>Amborella</taxon>
    </lineage>
</organism>
<dbReference type="PANTHER" id="PTHR36373">
    <property type="entry name" value="EXPRESSED PROTEIN"/>
    <property type="match status" value="1"/>
</dbReference>
<protein>
    <submittedName>
        <fullName evidence="2">Uncharacterized protein</fullName>
    </submittedName>
</protein>
<feature type="compositionally biased region" description="Low complexity" evidence="1">
    <location>
        <begin position="228"/>
        <end position="239"/>
    </location>
</feature>
<dbReference type="HOGENOM" id="CLU_045606_0_0_1"/>